<keyword evidence="5" id="KW-1185">Reference proteome</keyword>
<evidence type="ECO:0000313" key="4">
    <source>
        <dbReference type="EMBL" id="CEL69195.1"/>
    </source>
</evidence>
<feature type="region of interest" description="Disordered" evidence="1">
    <location>
        <begin position="194"/>
        <end position="220"/>
    </location>
</feature>
<gene>
    <name evidence="4" type="ORF">BN1204_049110</name>
    <name evidence="3" type="ORF">NCLIV_049110</name>
</gene>
<organism evidence="3 5">
    <name type="scientific">Neospora caninum (strain Liverpool)</name>
    <dbReference type="NCBI Taxonomy" id="572307"/>
    <lineage>
        <taxon>Eukaryota</taxon>
        <taxon>Sar</taxon>
        <taxon>Alveolata</taxon>
        <taxon>Apicomplexa</taxon>
        <taxon>Conoidasida</taxon>
        <taxon>Coccidia</taxon>
        <taxon>Eucoccidiorida</taxon>
        <taxon>Eimeriorina</taxon>
        <taxon>Sarcocystidae</taxon>
        <taxon>Neospora</taxon>
    </lineage>
</organism>
<dbReference type="OrthoDB" id="329081at2759"/>
<evidence type="ECO:0000313" key="3">
    <source>
        <dbReference type="EMBL" id="CBZ54482.1"/>
    </source>
</evidence>
<reference evidence="3" key="2">
    <citation type="submission" date="2011-03" db="EMBL/GenBank/DDBJ databases">
        <title>Comparative genomics and transcriptomics of Neospora caninum and Toxoplasma gondii.</title>
        <authorList>
            <person name="Reid A.J."/>
            <person name="Sohal A."/>
            <person name="Harris D."/>
            <person name="Quail M."/>
            <person name="Sanders M."/>
            <person name="Berriman M."/>
            <person name="Wastling J.M."/>
            <person name="Pain A."/>
        </authorList>
    </citation>
    <scope>NUCLEOTIDE SEQUENCE</scope>
    <source>
        <strain evidence="3">Liverpool</strain>
    </source>
</reference>
<name>F0VK81_NEOCL</name>
<evidence type="ECO:0000256" key="1">
    <source>
        <dbReference type="SAM" id="MobiDB-lite"/>
    </source>
</evidence>
<dbReference type="OMA" id="TAYCNPL"/>
<protein>
    <recommendedName>
        <fullName evidence="6">Transmembrane protein</fullName>
    </recommendedName>
</protein>
<keyword evidence="2" id="KW-0472">Membrane</keyword>
<evidence type="ECO:0008006" key="6">
    <source>
        <dbReference type="Google" id="ProtNLM"/>
    </source>
</evidence>
<dbReference type="AlphaFoldDB" id="F0VK81"/>
<proteinExistence type="predicted"/>
<keyword evidence="2" id="KW-1133">Transmembrane helix</keyword>
<keyword evidence="2" id="KW-0812">Transmembrane</keyword>
<dbReference type="InParanoid" id="F0VK81"/>
<sequence>MPDHKRTEAHLSTCHPFLSCRRRVRLLGVLVIIVIAQGLYTTAFSSAADRDSEEHHGRVAQPQMRANPASSGDSPREQLPLPEGKGRTLATLVHNGISPGARLMIQGLRNLSEAQRKLAAFVHDAAKRCREGEEQMCETPGEPIGKRSGIDLPKLPVIRQFVLADDRNAGRSSISSMSDFVRTHASTVVATSIRTPRRQRWKPPGTRTSHPLQPRWGTNRLKGATETDTQEVFIELRAGGFFDMLNNMFLGGVGSADPANFEGGNQGSFFDFMYPLQTDYPWACVCDPNLYEKWEQKETPHVPCKNQVDMSAQGVTAYCNPLLHKINSAFRPGYGAFVFSFIVVSLSFVFSLFI</sequence>
<feature type="transmembrane region" description="Helical" evidence="2">
    <location>
        <begin position="334"/>
        <end position="353"/>
    </location>
</feature>
<feature type="region of interest" description="Disordered" evidence="1">
    <location>
        <begin position="46"/>
        <end position="83"/>
    </location>
</feature>
<evidence type="ECO:0000313" key="5">
    <source>
        <dbReference type="Proteomes" id="UP000007494"/>
    </source>
</evidence>
<reference evidence="3" key="1">
    <citation type="submission" date="2011-02" db="EMBL/GenBank/DDBJ databases">
        <authorList>
            <person name="Aslett M."/>
        </authorList>
    </citation>
    <scope>NUCLEOTIDE SEQUENCE</scope>
    <source>
        <strain evidence="3">Liverpool</strain>
    </source>
</reference>
<dbReference type="Proteomes" id="UP000007494">
    <property type="component" value="Chromosome X"/>
</dbReference>
<dbReference type="VEuPathDB" id="ToxoDB:NCLIV_049110"/>
<reference evidence="5" key="3">
    <citation type="journal article" date="2012" name="PLoS Pathog.">
        <title>Comparative genomics of the apicomplexan parasites Toxoplasma gondii and Neospora caninum: Coccidia differing in host range and transmission strategy.</title>
        <authorList>
            <person name="Reid A.J."/>
            <person name="Vermont S.J."/>
            <person name="Cotton J.A."/>
            <person name="Harris D."/>
            <person name="Hill-Cawthorne G.A."/>
            <person name="Konen-Waisman S."/>
            <person name="Latham S.M."/>
            <person name="Mourier T."/>
            <person name="Norton R."/>
            <person name="Quail M.A."/>
            <person name="Sanders M."/>
            <person name="Shanmugam D."/>
            <person name="Sohal A."/>
            <person name="Wasmuth J.D."/>
            <person name="Brunk B."/>
            <person name="Grigg M.E."/>
            <person name="Howard J.C."/>
            <person name="Parkinson J."/>
            <person name="Roos D.S."/>
            <person name="Trees A.J."/>
            <person name="Berriman M."/>
            <person name="Pain A."/>
            <person name="Wastling J.M."/>
        </authorList>
    </citation>
    <scope>NUCLEOTIDE SEQUENCE [LARGE SCALE GENOMIC DNA]</scope>
    <source>
        <strain evidence="5">Liverpool</strain>
    </source>
</reference>
<reference evidence="4" key="4">
    <citation type="journal article" date="2015" name="PLoS ONE">
        <title>Comprehensive Evaluation of Toxoplasma gondii VEG and Neospora caninum LIV Genomes with Tachyzoite Stage Transcriptome and Proteome Defines Novel Transcript Features.</title>
        <authorList>
            <person name="Ramaprasad A."/>
            <person name="Mourier T."/>
            <person name="Naeem R."/>
            <person name="Malas T.B."/>
            <person name="Moussa E."/>
            <person name="Panigrahi A."/>
            <person name="Vermont S.J."/>
            <person name="Otto T.D."/>
            <person name="Wastling J."/>
            <person name="Pain A."/>
        </authorList>
    </citation>
    <scope>NUCLEOTIDE SEQUENCE</scope>
    <source>
        <strain evidence="4">Liverpool</strain>
    </source>
</reference>
<feature type="transmembrane region" description="Helical" evidence="2">
    <location>
        <begin position="26"/>
        <end position="48"/>
    </location>
</feature>
<evidence type="ECO:0000256" key="2">
    <source>
        <dbReference type="SAM" id="Phobius"/>
    </source>
</evidence>
<accession>F0VK81</accession>
<dbReference type="GeneID" id="13442413"/>
<dbReference type="RefSeq" id="XP_003884512.1">
    <property type="nucleotide sequence ID" value="XM_003884463.1"/>
</dbReference>
<dbReference type="eggNOG" id="ENOG502SZGB">
    <property type="taxonomic scope" value="Eukaryota"/>
</dbReference>
<dbReference type="EMBL" id="LN714485">
    <property type="protein sequence ID" value="CEL69195.1"/>
    <property type="molecule type" value="Genomic_DNA"/>
</dbReference>
<feature type="compositionally biased region" description="Basic and acidic residues" evidence="1">
    <location>
        <begin position="48"/>
        <end position="57"/>
    </location>
</feature>
<dbReference type="EMBL" id="FR823391">
    <property type="protein sequence ID" value="CBZ54482.1"/>
    <property type="molecule type" value="Genomic_DNA"/>
</dbReference>